<reference evidence="8 9" key="1">
    <citation type="submission" date="2011-10" db="EMBL/GenBank/DDBJ databases">
        <authorList>
            <person name="Genoscope - CEA"/>
        </authorList>
    </citation>
    <scope>NUCLEOTIDE SEQUENCE [LARGE SCALE GENOMIC DNA]</scope>
    <source>
        <strain evidence="8 9">RCC 1105</strain>
    </source>
</reference>
<proteinExistence type="inferred from homology"/>
<evidence type="ECO:0000256" key="4">
    <source>
        <dbReference type="ARBA" id="ARBA00022640"/>
    </source>
</evidence>
<evidence type="ECO:0000256" key="5">
    <source>
        <dbReference type="ARBA" id="ARBA00022946"/>
    </source>
</evidence>
<feature type="compositionally biased region" description="Low complexity" evidence="6">
    <location>
        <begin position="301"/>
        <end position="315"/>
    </location>
</feature>
<dbReference type="GO" id="GO:0009507">
    <property type="term" value="C:chloroplast"/>
    <property type="evidence" value="ECO:0007669"/>
    <property type="project" value="UniProtKB-SubCell"/>
</dbReference>
<evidence type="ECO:0000256" key="6">
    <source>
        <dbReference type="SAM" id="MobiDB-lite"/>
    </source>
</evidence>
<dbReference type="STRING" id="41875.K8EQG7"/>
<accession>K8EQG7</accession>
<keyword evidence="9" id="KW-1185">Reference proteome</keyword>
<feature type="compositionally biased region" description="Basic and acidic residues" evidence="6">
    <location>
        <begin position="327"/>
        <end position="345"/>
    </location>
</feature>
<dbReference type="OrthoDB" id="1931912at2759"/>
<dbReference type="RefSeq" id="XP_007508368.1">
    <property type="nucleotide sequence ID" value="XM_007508306.1"/>
</dbReference>
<comment type="subcellular location">
    <subcellularLocation>
        <location evidence="1">Plastid</location>
        <location evidence="1">Chloroplast</location>
    </subcellularLocation>
</comment>
<dbReference type="Proteomes" id="UP000198341">
    <property type="component" value="Chromosome 17"/>
</dbReference>
<feature type="domain" description="Staygreen protein" evidence="7">
    <location>
        <begin position="125"/>
        <end position="282"/>
    </location>
</feature>
<feature type="region of interest" description="Disordered" evidence="6">
    <location>
        <begin position="48"/>
        <end position="74"/>
    </location>
</feature>
<dbReference type="GeneID" id="19011035"/>
<dbReference type="PANTHER" id="PTHR31750:SF4">
    <property type="entry name" value="LP06106P"/>
    <property type="match status" value="1"/>
</dbReference>
<dbReference type="eggNOG" id="ENOG502S3TG">
    <property type="taxonomic scope" value="Eukaryota"/>
</dbReference>
<evidence type="ECO:0000256" key="3">
    <source>
        <dbReference type="ARBA" id="ARBA00022528"/>
    </source>
</evidence>
<evidence type="ECO:0000259" key="7">
    <source>
        <dbReference type="Pfam" id="PF12638"/>
    </source>
</evidence>
<organism evidence="8 9">
    <name type="scientific">Bathycoccus prasinos</name>
    <dbReference type="NCBI Taxonomy" id="41875"/>
    <lineage>
        <taxon>Eukaryota</taxon>
        <taxon>Viridiplantae</taxon>
        <taxon>Chlorophyta</taxon>
        <taxon>Mamiellophyceae</taxon>
        <taxon>Mamiellales</taxon>
        <taxon>Bathycoccaceae</taxon>
        <taxon>Bathycoccus</taxon>
    </lineage>
</organism>
<feature type="region of interest" description="Disordered" evidence="6">
    <location>
        <begin position="295"/>
        <end position="369"/>
    </location>
</feature>
<evidence type="ECO:0000256" key="1">
    <source>
        <dbReference type="ARBA" id="ARBA00004229"/>
    </source>
</evidence>
<dbReference type="InterPro" id="IPR024438">
    <property type="entry name" value="Staygreen"/>
</dbReference>
<dbReference type="Pfam" id="PF12638">
    <property type="entry name" value="Staygreen"/>
    <property type="match status" value="1"/>
</dbReference>
<protein>
    <recommendedName>
        <fullName evidence="7">Staygreen protein domain-containing protein</fullName>
    </recommendedName>
</protein>
<name>K8EQG7_9CHLO</name>
<evidence type="ECO:0000313" key="9">
    <source>
        <dbReference type="Proteomes" id="UP000198341"/>
    </source>
</evidence>
<dbReference type="PANTHER" id="PTHR31750">
    <property type="entry name" value="PROTEIN STAY-GREEN 1, CHLOROPLASTIC-RELATED"/>
    <property type="match status" value="1"/>
</dbReference>
<evidence type="ECO:0000313" key="8">
    <source>
        <dbReference type="EMBL" id="CCO20472.1"/>
    </source>
</evidence>
<dbReference type="EMBL" id="FO082262">
    <property type="protein sequence ID" value="CCO20472.1"/>
    <property type="molecule type" value="Genomic_DNA"/>
</dbReference>
<keyword evidence="3" id="KW-0150">Chloroplast</keyword>
<dbReference type="AlphaFoldDB" id="K8EQG7"/>
<comment type="similarity">
    <text evidence="2">Belongs to the staygreen family.</text>
</comment>
<keyword evidence="5" id="KW-0809">Transit peptide</keyword>
<dbReference type="KEGG" id="bpg:Bathy17g02020"/>
<keyword evidence="4" id="KW-0934">Plastid</keyword>
<sequence>MSCVIADRLFSSTTCSSSSSSSSFQAIRSQRGQRKAIAGSSSTFYNVFNSSKGRGRGRRGGEGHSHTYLSSSCRHPRPHHHRMMFFENTTQTRVTTNTITTTTGKKKTKKNRSSIRTSALFDPLKFDPDRVSVSFCEDSVLNDSPTSLLKPRRYTLTHNDLTRHLTLSVSKEFNETQTSIWYTKLLRDEVLAEWRSDGLHVFCQVSADGAWWIRWAAPLRAIVFRQKLPLVLDTLRYAERNLFQKHPELLETPVYVNFSSVESARKNRGESDKEYWGLLKDAGGKNELRLKVNERNDEVDGSSSSSSSSVAAAGAGEDDLETMLELSRARAEKESVPPQYQREEFELPLNTINSVNEEEKENIASSKPR</sequence>
<gene>
    <name evidence="8" type="ordered locus">Bathy17g02020</name>
</gene>
<evidence type="ECO:0000256" key="2">
    <source>
        <dbReference type="ARBA" id="ARBA00009234"/>
    </source>
</evidence>